<name>A0A376P973_ECOLX</name>
<dbReference type="Proteomes" id="UP000254428">
    <property type="component" value="Unassembled WGS sequence"/>
</dbReference>
<gene>
    <name evidence="1" type="ORF">NCTC11341_06612</name>
</gene>
<evidence type="ECO:0000313" key="2">
    <source>
        <dbReference type="Proteomes" id="UP000254428"/>
    </source>
</evidence>
<protein>
    <submittedName>
        <fullName evidence="1">Uncharacterized protein</fullName>
    </submittedName>
</protein>
<reference evidence="1 2" key="1">
    <citation type="submission" date="2018-06" db="EMBL/GenBank/DDBJ databases">
        <authorList>
            <consortium name="Pathogen Informatics"/>
            <person name="Doyle S."/>
        </authorList>
    </citation>
    <scope>NUCLEOTIDE SEQUENCE [LARGE SCALE GENOMIC DNA]</scope>
    <source>
        <strain evidence="1 2">NCTC11341</strain>
    </source>
</reference>
<dbReference type="AlphaFoldDB" id="A0A376P973"/>
<accession>A0A376P973</accession>
<organism evidence="1 2">
    <name type="scientific">Escherichia coli</name>
    <dbReference type="NCBI Taxonomy" id="562"/>
    <lineage>
        <taxon>Bacteria</taxon>
        <taxon>Pseudomonadati</taxon>
        <taxon>Pseudomonadota</taxon>
        <taxon>Gammaproteobacteria</taxon>
        <taxon>Enterobacterales</taxon>
        <taxon>Enterobacteriaceae</taxon>
        <taxon>Escherichia</taxon>
    </lineage>
</organism>
<dbReference type="EMBL" id="UGBT01000002">
    <property type="protein sequence ID" value="STH74846.1"/>
    <property type="molecule type" value="Genomic_DNA"/>
</dbReference>
<sequence>MLPVNNPPYPLETSLFTELHQSTMFTIIISPNGLNGLKTAFPEKTGKLLLPGSNYVWRTVKHRWTYLV</sequence>
<evidence type="ECO:0000313" key="1">
    <source>
        <dbReference type="EMBL" id="STH74846.1"/>
    </source>
</evidence>
<proteinExistence type="predicted"/>